<sequence length="519" mass="58429">MSIDLIRENIECEQLLAENFCDTVIKAEYVIPDTHPDVLSVLVLDANPTITNKEVMQDKVFLEGKIDYNIIYLAKEDNDTGVYSTNYTGEFSNYVEIDGAEHTMLCDADCYIEHIDCTMVNERKVEIEGIIKLKSEVYKNYDFEVIKDIAGSDDDIQMLKNPATLDKILGTVPGSLIAKTELQIPSDKPQIGNILKIDATVHKKDITILEDMVQVEAYVLIKMLYRGKETKEIAVIEDDVLVNKELELKGVTSSMDSFTDFNVDGIEYSIREDDLGEDRIAQIEVLVNSNTKVMYKEDMDIIEDAYSPHSPMKIDKNDYALNVIHGQNTSDNMIKSNISIEDGQTLDKIFMCHGDVCITDKKIVEDKVVVEGILNIKALYSISTGYIKKANEEIPFNFSVDIPGSKIDMQCIAKASLESIDAEVEVNTISIKAVVQIYAMVNYITHKEFLIDVDTADGEVPQKNSSLTIYVVQNEDTLWKISKRYYTTVEDLVKLNNIEDPESIKIGDKLLIPGRAIIS</sequence>
<dbReference type="GeneID" id="29418631"/>
<gene>
    <name evidence="2" type="ORF">CTDIVETGP_1113</name>
</gene>
<dbReference type="AlphaFoldDB" id="W6N3J7"/>
<dbReference type="InterPro" id="IPR024300">
    <property type="entry name" value="SipL_SPOCS_dom"/>
</dbReference>
<evidence type="ECO:0000259" key="1">
    <source>
        <dbReference type="PROSITE" id="PS51782"/>
    </source>
</evidence>
<dbReference type="SUPFAM" id="SSF54106">
    <property type="entry name" value="LysM domain"/>
    <property type="match status" value="1"/>
</dbReference>
<dbReference type="GO" id="GO:0008932">
    <property type="term" value="F:lytic endotransglycosylase activity"/>
    <property type="evidence" value="ECO:0007669"/>
    <property type="project" value="TreeGrafter"/>
</dbReference>
<organism evidence="2 3">
    <name type="scientific">Clostridium tyrobutyricum DIVETGP</name>
    <dbReference type="NCBI Taxonomy" id="1408889"/>
    <lineage>
        <taxon>Bacteria</taxon>
        <taxon>Bacillati</taxon>
        <taxon>Bacillota</taxon>
        <taxon>Clostridia</taxon>
        <taxon>Eubacteriales</taxon>
        <taxon>Clostridiaceae</taxon>
        <taxon>Clostridium</taxon>
    </lineage>
</organism>
<dbReference type="RefSeq" id="WP_017894699.1">
    <property type="nucleotide sequence ID" value="NZ_CBXI010000017.1"/>
</dbReference>
<protein>
    <recommendedName>
        <fullName evidence="1">LysM domain-containing protein</fullName>
    </recommendedName>
</protein>
<dbReference type="Proteomes" id="UP000019482">
    <property type="component" value="Unassembled WGS sequence"/>
</dbReference>
<comment type="caution">
    <text evidence="2">The sequence shown here is derived from an EMBL/GenBank/DDBJ whole genome shotgun (WGS) entry which is preliminary data.</text>
</comment>
<dbReference type="InterPro" id="IPR036779">
    <property type="entry name" value="LysM_dom_sf"/>
</dbReference>
<proteinExistence type="predicted"/>
<dbReference type="InterPro" id="IPR018392">
    <property type="entry name" value="LysM"/>
</dbReference>
<keyword evidence="3" id="KW-1185">Reference proteome</keyword>
<feature type="domain" description="LysM" evidence="1">
    <location>
        <begin position="468"/>
        <end position="512"/>
    </location>
</feature>
<reference evidence="2 3" key="1">
    <citation type="journal article" date="2015" name="Genome Announc.">
        <title>Draft Genome Sequence of Clostridium tyrobutyricum Strain DIVETGP, Isolated from Cow's Milk for Grana Padano Production.</title>
        <authorList>
            <person name="Soggiu A."/>
            <person name="Piras C."/>
            <person name="Gaiarsa S."/>
            <person name="Sassera D."/>
            <person name="Roncada P."/>
            <person name="Bendixen E."/>
            <person name="Brasca M."/>
            <person name="Bonizzi L."/>
        </authorList>
    </citation>
    <scope>NUCLEOTIDE SEQUENCE [LARGE SCALE GENOMIC DNA]</scope>
    <source>
        <strain evidence="2 3">DIVETGP</strain>
    </source>
</reference>
<dbReference type="SMART" id="SM00257">
    <property type="entry name" value="LysM"/>
    <property type="match status" value="1"/>
</dbReference>
<dbReference type="Gene3D" id="3.10.350.10">
    <property type="entry name" value="LysM domain"/>
    <property type="match status" value="1"/>
</dbReference>
<evidence type="ECO:0000313" key="2">
    <source>
        <dbReference type="EMBL" id="CDL91043.1"/>
    </source>
</evidence>
<dbReference type="PROSITE" id="PS51782">
    <property type="entry name" value="LYSM"/>
    <property type="match status" value="1"/>
</dbReference>
<evidence type="ECO:0000313" key="3">
    <source>
        <dbReference type="Proteomes" id="UP000019482"/>
    </source>
</evidence>
<dbReference type="PANTHER" id="PTHR33734">
    <property type="entry name" value="LYSM DOMAIN-CONTAINING GPI-ANCHORED PROTEIN 2"/>
    <property type="match status" value="1"/>
</dbReference>
<accession>W6N3J7</accession>
<dbReference type="PANTHER" id="PTHR33734:SF22">
    <property type="entry name" value="MEMBRANE-BOUND LYTIC MUREIN TRANSGLYCOSYLASE D"/>
    <property type="match status" value="1"/>
</dbReference>
<dbReference type="OrthoDB" id="9779340at2"/>
<dbReference type="CDD" id="cd00118">
    <property type="entry name" value="LysM"/>
    <property type="match status" value="1"/>
</dbReference>
<dbReference type="Pfam" id="PF12673">
    <property type="entry name" value="SipL"/>
    <property type="match status" value="3"/>
</dbReference>
<dbReference type="Pfam" id="PF01476">
    <property type="entry name" value="LysM"/>
    <property type="match status" value="1"/>
</dbReference>
<name>W6N3J7_CLOTY</name>
<dbReference type="EMBL" id="CBXI010000017">
    <property type="protein sequence ID" value="CDL91043.1"/>
    <property type="molecule type" value="Genomic_DNA"/>
</dbReference>